<dbReference type="Gene3D" id="3.40.50.2300">
    <property type="match status" value="1"/>
</dbReference>
<dbReference type="GO" id="GO:0009927">
    <property type="term" value="F:histidine phosphotransfer kinase activity"/>
    <property type="evidence" value="ECO:0007669"/>
    <property type="project" value="TreeGrafter"/>
</dbReference>
<dbReference type="RefSeq" id="WP_151971772.1">
    <property type="nucleotide sequence ID" value="NZ_AP019860.1"/>
</dbReference>
<keyword evidence="3 7" id="KW-0597">Phosphoprotein</keyword>
<dbReference type="PROSITE" id="PS50110">
    <property type="entry name" value="RESPONSE_REGULATORY"/>
    <property type="match status" value="1"/>
</dbReference>
<dbReference type="CDD" id="cd16922">
    <property type="entry name" value="HATPase_EvgS-ArcB-TorS-like"/>
    <property type="match status" value="1"/>
</dbReference>
<dbReference type="InterPro" id="IPR004358">
    <property type="entry name" value="Sig_transdc_His_kin-like_C"/>
</dbReference>
<dbReference type="InterPro" id="IPR036097">
    <property type="entry name" value="HisK_dim/P_sf"/>
</dbReference>
<dbReference type="OrthoDB" id="219325at2"/>
<dbReference type="InterPro" id="IPR003661">
    <property type="entry name" value="HisK_dim/P_dom"/>
</dbReference>
<feature type="coiled-coil region" evidence="8">
    <location>
        <begin position="169"/>
        <end position="224"/>
    </location>
</feature>
<evidence type="ECO:0000259" key="10">
    <source>
        <dbReference type="PROSITE" id="PS50110"/>
    </source>
</evidence>
<reference evidence="11 12" key="1">
    <citation type="submission" date="2019-08" db="EMBL/GenBank/DDBJ databases">
        <title>Complete genome sequence of Candidatus Uab amorphum.</title>
        <authorList>
            <person name="Shiratori T."/>
            <person name="Suzuki S."/>
            <person name="Kakizawa Y."/>
            <person name="Ishida K."/>
        </authorList>
    </citation>
    <scope>NUCLEOTIDE SEQUENCE [LARGE SCALE GENOMIC DNA]</scope>
    <source>
        <strain evidence="11 12">SRT547</strain>
    </source>
</reference>
<dbReference type="SUPFAM" id="SSF55781">
    <property type="entry name" value="GAF domain-like"/>
    <property type="match status" value="1"/>
</dbReference>
<proteinExistence type="predicted"/>
<comment type="catalytic activity">
    <reaction evidence="1">
        <text>ATP + protein L-histidine = ADP + protein N-phospho-L-histidine.</text>
        <dbReference type="EC" id="2.7.13.3"/>
    </reaction>
</comment>
<dbReference type="EC" id="2.7.13.3" evidence="2"/>
<keyword evidence="8" id="KW-0175">Coiled coil</keyword>
<dbReference type="EMBL" id="AP019860">
    <property type="protein sequence ID" value="BBM87770.1"/>
    <property type="molecule type" value="Genomic_DNA"/>
</dbReference>
<dbReference type="SUPFAM" id="SSF47384">
    <property type="entry name" value="Homodimeric domain of signal transducing histidine kinase"/>
    <property type="match status" value="1"/>
</dbReference>
<organism evidence="11 12">
    <name type="scientific">Uabimicrobium amorphum</name>
    <dbReference type="NCBI Taxonomy" id="2596890"/>
    <lineage>
        <taxon>Bacteria</taxon>
        <taxon>Pseudomonadati</taxon>
        <taxon>Planctomycetota</taxon>
        <taxon>Candidatus Uabimicrobiia</taxon>
        <taxon>Candidatus Uabimicrobiales</taxon>
        <taxon>Candidatus Uabimicrobiaceae</taxon>
        <taxon>Candidatus Uabimicrobium</taxon>
    </lineage>
</organism>
<evidence type="ECO:0000256" key="2">
    <source>
        <dbReference type="ARBA" id="ARBA00012438"/>
    </source>
</evidence>
<dbReference type="PRINTS" id="PR00344">
    <property type="entry name" value="BCTRLSENSOR"/>
</dbReference>
<dbReference type="SMART" id="SM00448">
    <property type="entry name" value="REC"/>
    <property type="match status" value="1"/>
</dbReference>
<dbReference type="SMART" id="SM00387">
    <property type="entry name" value="HATPase_c"/>
    <property type="match status" value="1"/>
</dbReference>
<feature type="domain" description="Response regulatory" evidence="10">
    <location>
        <begin position="572"/>
        <end position="685"/>
    </location>
</feature>
<gene>
    <name evidence="11" type="ORF">UABAM_06185</name>
</gene>
<evidence type="ECO:0000256" key="6">
    <source>
        <dbReference type="ARBA" id="ARBA00023012"/>
    </source>
</evidence>
<dbReference type="InterPro" id="IPR005467">
    <property type="entry name" value="His_kinase_dom"/>
</dbReference>
<sequence length="699" mass="79422">MNQTSLQQEVDRHNRLSEIILAVSRAKNLETLLSEAVEKIYHVFKFDRCWLALVNDESQTYNLQLLFDVAKNDIKYPKEILLSTGICGWVIENQLMYLSGDCQAQQDSLLFSQSLLPSVLSLPLQISNTTIGAMAFAAKNKDHFQIEDIEMAVTFTVHMALAIDRWLQAERLIEINKQLEHRVQERTRELQKTNYTLQQKILESEQIQQELQSSKETAEKAYQAKSQFLANMSHELRTPLNSVIGYLSLVLKKYLERETKPHKLLKRAQKSAKDLLELINNILDLSKIEAGKMSVYIEEISLKNMLSDCCKEAEGLIVEKDVVIKTCDIQEDLPKVTTDFMLLKQVVKNLLSNATKFTKKGYVAVHAYTENDIVIVQVEDTGCGIPKEKLQVIYDSFSQVDDSTKKQFGGTGLGLTISKKICNILGITIDVGPGKTSGTIFSLSIPLKYSKNHSVKNTSRIKTSALIMPAWEKKPLICVASEIYDSVKTSLHDFSFKMCEFPADKQQEIFAFFLTSQQRDLCEEIQKSHPQSFLFVCTDNDSSPQKTDLMTITKENIVTTWLSLLPGKNWQNILVVDDHINNLDLVERTLQESHLKVHLANSGQQALNLMENIDIDLVLMDLAMPDMDGFETMTHMKCRNDIPVVACSAFTIKSLQKKAFEAGCISYITKPLDFDRLLLQIQQTNLFVKVKKYLGRVIH</sequence>
<keyword evidence="12" id="KW-1185">Reference proteome</keyword>
<dbReference type="GO" id="GO:0000155">
    <property type="term" value="F:phosphorelay sensor kinase activity"/>
    <property type="evidence" value="ECO:0007669"/>
    <property type="project" value="InterPro"/>
</dbReference>
<dbReference type="KEGG" id="uam:UABAM_06185"/>
<evidence type="ECO:0000256" key="5">
    <source>
        <dbReference type="ARBA" id="ARBA00022777"/>
    </source>
</evidence>
<dbReference type="Proteomes" id="UP000326354">
    <property type="component" value="Chromosome"/>
</dbReference>
<feature type="modified residue" description="4-aspartylphosphate" evidence="7">
    <location>
        <position position="621"/>
    </location>
</feature>
<protein>
    <recommendedName>
        <fullName evidence="2">histidine kinase</fullName>
        <ecNumber evidence="2">2.7.13.3</ecNumber>
    </recommendedName>
</protein>
<evidence type="ECO:0000256" key="8">
    <source>
        <dbReference type="SAM" id="Coils"/>
    </source>
</evidence>
<dbReference type="PANTHER" id="PTHR43047:SF72">
    <property type="entry name" value="OSMOSENSING HISTIDINE PROTEIN KINASE SLN1"/>
    <property type="match status" value="1"/>
</dbReference>
<dbReference type="Pfam" id="PF00072">
    <property type="entry name" value="Response_reg"/>
    <property type="match status" value="1"/>
</dbReference>
<keyword evidence="4" id="KW-0808">Transferase</keyword>
<dbReference type="Pfam" id="PF02518">
    <property type="entry name" value="HATPase_c"/>
    <property type="match status" value="1"/>
</dbReference>
<evidence type="ECO:0000256" key="7">
    <source>
        <dbReference type="PROSITE-ProRule" id="PRU00169"/>
    </source>
</evidence>
<dbReference type="Gene3D" id="3.30.450.40">
    <property type="match status" value="1"/>
</dbReference>
<dbReference type="CDD" id="cd17546">
    <property type="entry name" value="REC_hyHK_CKI1_RcsC-like"/>
    <property type="match status" value="1"/>
</dbReference>
<dbReference type="InterPro" id="IPR003018">
    <property type="entry name" value="GAF"/>
</dbReference>
<dbReference type="CDD" id="cd00082">
    <property type="entry name" value="HisKA"/>
    <property type="match status" value="1"/>
</dbReference>
<dbReference type="InterPro" id="IPR011006">
    <property type="entry name" value="CheY-like_superfamily"/>
</dbReference>
<dbReference type="Gene3D" id="1.10.287.130">
    <property type="match status" value="1"/>
</dbReference>
<evidence type="ECO:0000256" key="3">
    <source>
        <dbReference type="ARBA" id="ARBA00022553"/>
    </source>
</evidence>
<feature type="domain" description="Histidine kinase" evidence="9">
    <location>
        <begin position="231"/>
        <end position="449"/>
    </location>
</feature>
<dbReference type="SUPFAM" id="SSF55874">
    <property type="entry name" value="ATPase domain of HSP90 chaperone/DNA topoisomerase II/histidine kinase"/>
    <property type="match status" value="1"/>
</dbReference>
<keyword evidence="5 11" id="KW-0418">Kinase</keyword>
<dbReference type="SMART" id="SM00388">
    <property type="entry name" value="HisKA"/>
    <property type="match status" value="1"/>
</dbReference>
<accession>A0A5S9IVA9</accession>
<dbReference type="InterPro" id="IPR036890">
    <property type="entry name" value="HATPase_C_sf"/>
</dbReference>
<evidence type="ECO:0000313" key="12">
    <source>
        <dbReference type="Proteomes" id="UP000326354"/>
    </source>
</evidence>
<dbReference type="Pfam" id="PF00512">
    <property type="entry name" value="HisKA"/>
    <property type="match status" value="1"/>
</dbReference>
<evidence type="ECO:0000256" key="1">
    <source>
        <dbReference type="ARBA" id="ARBA00000085"/>
    </source>
</evidence>
<dbReference type="SMART" id="SM00065">
    <property type="entry name" value="GAF"/>
    <property type="match status" value="1"/>
</dbReference>
<name>A0A5S9IVA9_UABAM</name>
<dbReference type="InterPro" id="IPR029016">
    <property type="entry name" value="GAF-like_dom_sf"/>
</dbReference>
<dbReference type="InterPro" id="IPR003594">
    <property type="entry name" value="HATPase_dom"/>
</dbReference>
<dbReference type="AlphaFoldDB" id="A0A5S9IVA9"/>
<dbReference type="FunFam" id="1.10.287.130:FF:000001">
    <property type="entry name" value="Two-component sensor histidine kinase"/>
    <property type="match status" value="1"/>
</dbReference>
<dbReference type="GO" id="GO:0005886">
    <property type="term" value="C:plasma membrane"/>
    <property type="evidence" value="ECO:0007669"/>
    <property type="project" value="TreeGrafter"/>
</dbReference>
<dbReference type="PANTHER" id="PTHR43047">
    <property type="entry name" value="TWO-COMPONENT HISTIDINE PROTEIN KINASE"/>
    <property type="match status" value="1"/>
</dbReference>
<dbReference type="PROSITE" id="PS50109">
    <property type="entry name" value="HIS_KIN"/>
    <property type="match status" value="1"/>
</dbReference>
<evidence type="ECO:0000259" key="9">
    <source>
        <dbReference type="PROSITE" id="PS50109"/>
    </source>
</evidence>
<evidence type="ECO:0000256" key="4">
    <source>
        <dbReference type="ARBA" id="ARBA00022679"/>
    </source>
</evidence>
<dbReference type="InterPro" id="IPR001789">
    <property type="entry name" value="Sig_transdc_resp-reg_receiver"/>
</dbReference>
<dbReference type="SUPFAM" id="SSF52172">
    <property type="entry name" value="CheY-like"/>
    <property type="match status" value="1"/>
</dbReference>
<dbReference type="Pfam" id="PF13185">
    <property type="entry name" value="GAF_2"/>
    <property type="match status" value="1"/>
</dbReference>
<dbReference type="Gene3D" id="3.30.565.10">
    <property type="entry name" value="Histidine kinase-like ATPase, C-terminal domain"/>
    <property type="match status" value="1"/>
</dbReference>
<evidence type="ECO:0000313" key="11">
    <source>
        <dbReference type="EMBL" id="BBM87770.1"/>
    </source>
</evidence>
<keyword evidence="6" id="KW-0902">Two-component regulatory system</keyword>